<name>G2GNZ3_9ACTN</name>
<dbReference type="PATRIC" id="fig|700597.3.peg.7045"/>
<comment type="caution">
    <text evidence="1">The sequence shown here is derived from an EMBL/GenBank/DDBJ whole genome shotgun (WGS) entry which is preliminary data.</text>
</comment>
<feature type="non-terminal residue" evidence="1">
    <location>
        <position position="1"/>
    </location>
</feature>
<dbReference type="Proteomes" id="UP000004217">
    <property type="component" value="Unassembled WGS sequence"/>
</dbReference>
<evidence type="ECO:0000313" key="1">
    <source>
        <dbReference type="EMBL" id="EGX54770.1"/>
    </source>
</evidence>
<gene>
    <name evidence="1" type="ORF">SZN_36244</name>
</gene>
<dbReference type="AlphaFoldDB" id="G2GNZ3"/>
<protein>
    <submittedName>
        <fullName evidence="1">Large Pro/Ala/Gly-rich protein</fullName>
    </submittedName>
</protein>
<accession>G2GNZ3</accession>
<sequence>PPRPRYLDAVAGLLAAEPTAVQPLLVSWFDDGRPLPTTPHATVADAAQALLHTHRHRAPDDLAETLADSPHPRAGELLAALAEDEPSALCRAVDRWAHDERPARRAAAAAHAPLAASHVRTEADRELLRRAALALLARSADSALHGAALDVLVRDPRTRARHLPRALAHFTAADPRPAPAAVATALATHPDPVLAAFRVRLSRPDAGHLLAVLADAAPPDLARRVAALAREAVRQRPGTAEDLAAHVGRRLDHGPARAVLFPLVTGLLDGGTAALRAALARVLAAPGTPASRARRRELLDFLLAHERAPDVLGALLEAAARRPDGGTGDLVRHTGLLLGRTTDGAARFDRALAALAREVPGFATRLADWRTATPHAWSALMGPRTRRTIEDLAGVHVPA</sequence>
<dbReference type="EMBL" id="AGBF01000330">
    <property type="protein sequence ID" value="EGX54770.1"/>
    <property type="molecule type" value="Genomic_DNA"/>
</dbReference>
<reference evidence="1 2" key="1">
    <citation type="submission" date="2011-08" db="EMBL/GenBank/DDBJ databases">
        <authorList>
            <person name="Lin Y."/>
            <person name="Hao X."/>
            <person name="Johnstone L."/>
            <person name="Miller S.J."/>
            <person name="Wei G."/>
            <person name="Rensing C."/>
        </authorList>
    </citation>
    <scope>NUCLEOTIDE SEQUENCE [LARGE SCALE GENOMIC DNA]</scope>
    <source>
        <strain evidence="1 2">K42</strain>
    </source>
</reference>
<keyword evidence="2" id="KW-1185">Reference proteome</keyword>
<organism evidence="1 2">
    <name type="scientific">Streptomyces zinciresistens K42</name>
    <dbReference type="NCBI Taxonomy" id="700597"/>
    <lineage>
        <taxon>Bacteria</taxon>
        <taxon>Bacillati</taxon>
        <taxon>Actinomycetota</taxon>
        <taxon>Actinomycetes</taxon>
        <taxon>Kitasatosporales</taxon>
        <taxon>Streptomycetaceae</taxon>
        <taxon>Streptomyces</taxon>
    </lineage>
</organism>
<proteinExistence type="predicted"/>
<evidence type="ECO:0000313" key="2">
    <source>
        <dbReference type="Proteomes" id="UP000004217"/>
    </source>
</evidence>